<feature type="binding site" evidence="7">
    <location>
        <begin position="164"/>
        <end position="168"/>
    </location>
    <ligand>
        <name>NADP(+)</name>
        <dbReference type="ChEBI" id="CHEBI:58349"/>
    </ligand>
</feature>
<dbReference type="PRINTS" id="PR00081">
    <property type="entry name" value="GDHRDH"/>
</dbReference>
<accession>A0A120KLU1</accession>
<comment type="catalytic activity">
    <reaction evidence="5 8">
        <text>a (3R)-hydroxyacyl-[ACP] + NADP(+) = a 3-oxoacyl-[ACP] + NADPH + H(+)</text>
        <dbReference type="Rhea" id="RHEA:17397"/>
        <dbReference type="Rhea" id="RHEA-COMP:9916"/>
        <dbReference type="Rhea" id="RHEA-COMP:9945"/>
        <dbReference type="ChEBI" id="CHEBI:15378"/>
        <dbReference type="ChEBI" id="CHEBI:57783"/>
        <dbReference type="ChEBI" id="CHEBI:58349"/>
        <dbReference type="ChEBI" id="CHEBI:78776"/>
        <dbReference type="ChEBI" id="CHEBI:78827"/>
        <dbReference type="EC" id="1.1.1.100"/>
    </reaction>
</comment>
<reference evidence="11" key="1">
    <citation type="submission" date="2016-02" db="EMBL/GenBank/DDBJ databases">
        <authorList>
            <person name="Holder M.E."/>
            <person name="Ajami N.J."/>
            <person name="Petrosino J.F."/>
        </authorList>
    </citation>
    <scope>NUCLEOTIDE SEQUENCE [LARGE SCALE GENOMIC DNA]</scope>
    <source>
        <strain evidence="11">CCUG 45958</strain>
    </source>
</reference>
<feature type="binding site" evidence="7">
    <location>
        <begin position="21"/>
        <end position="24"/>
    </location>
    <ligand>
        <name>NADP(+)</name>
        <dbReference type="ChEBI" id="CHEBI:58349"/>
    </ligand>
</feature>
<dbReference type="Proteomes" id="UP000069241">
    <property type="component" value="Chromosome"/>
</dbReference>
<evidence type="ECO:0000256" key="5">
    <source>
        <dbReference type="ARBA" id="ARBA00048508"/>
    </source>
</evidence>
<feature type="domain" description="Ketoreductase" evidence="9">
    <location>
        <begin position="15"/>
        <end position="200"/>
    </location>
</feature>
<evidence type="ECO:0000256" key="8">
    <source>
        <dbReference type="RuleBase" id="RU366074"/>
    </source>
</evidence>
<dbReference type="GO" id="GO:0006633">
    <property type="term" value="P:fatty acid biosynthetic process"/>
    <property type="evidence" value="ECO:0007669"/>
    <property type="project" value="UniProtKB-UniPathway"/>
</dbReference>
<dbReference type="InterPro" id="IPR050259">
    <property type="entry name" value="SDR"/>
</dbReference>
<dbReference type="InterPro" id="IPR057326">
    <property type="entry name" value="KR_dom"/>
</dbReference>
<keyword evidence="8" id="KW-0275">Fatty acid biosynthesis</keyword>
<dbReference type="AlphaFoldDB" id="A0A120KLU1"/>
<dbReference type="PANTHER" id="PTHR42879:SF2">
    <property type="entry name" value="3-OXOACYL-[ACYL-CARRIER-PROTEIN] REDUCTASE FABG"/>
    <property type="match status" value="1"/>
</dbReference>
<dbReference type="RefSeq" id="WP_062251710.1">
    <property type="nucleotide sequence ID" value="NZ_CP014229.1"/>
</dbReference>
<evidence type="ECO:0000256" key="3">
    <source>
        <dbReference type="ARBA" id="ARBA00022857"/>
    </source>
</evidence>
<dbReference type="GO" id="GO:0004316">
    <property type="term" value="F:3-oxoacyl-[acyl-carrier-protein] reductase (NADPH) activity"/>
    <property type="evidence" value="ECO:0007669"/>
    <property type="project" value="UniProtKB-UniRule"/>
</dbReference>
<feature type="binding site" evidence="7">
    <location>
        <position position="99"/>
    </location>
    <ligand>
        <name>NADP(+)</name>
        <dbReference type="ChEBI" id="CHEBI:58349"/>
    </ligand>
</feature>
<dbReference type="GO" id="GO:0051287">
    <property type="term" value="F:NAD binding"/>
    <property type="evidence" value="ECO:0007669"/>
    <property type="project" value="UniProtKB-UniRule"/>
</dbReference>
<keyword evidence="8" id="KW-0443">Lipid metabolism</keyword>
<evidence type="ECO:0000256" key="7">
    <source>
        <dbReference type="PIRSR" id="PIRSR611284-2"/>
    </source>
</evidence>
<evidence type="ECO:0000256" key="2">
    <source>
        <dbReference type="ARBA" id="ARBA00006484"/>
    </source>
</evidence>
<evidence type="ECO:0000256" key="4">
    <source>
        <dbReference type="ARBA" id="ARBA00023002"/>
    </source>
</evidence>
<gene>
    <name evidence="10" type="ORF">AXF13_03865</name>
</gene>
<keyword evidence="11" id="KW-1185">Reference proteome</keyword>
<evidence type="ECO:0000256" key="6">
    <source>
        <dbReference type="PIRSR" id="PIRSR611284-1"/>
    </source>
</evidence>
<dbReference type="SUPFAM" id="SSF51735">
    <property type="entry name" value="NAD(P)-binding Rossmann-fold domains"/>
    <property type="match status" value="1"/>
</dbReference>
<proteinExistence type="inferred from homology"/>
<dbReference type="InterPro" id="IPR011284">
    <property type="entry name" value="3oxo_ACP_reduc"/>
</dbReference>
<dbReference type="Pfam" id="PF13561">
    <property type="entry name" value="adh_short_C2"/>
    <property type="match status" value="1"/>
</dbReference>
<dbReference type="NCBIfam" id="TIGR01830">
    <property type="entry name" value="3oxo_ACP_reduc"/>
    <property type="match status" value="1"/>
</dbReference>
<organism evidence="10 11">
    <name type="scientific">Desulfovibrio fairfieldensis</name>
    <dbReference type="NCBI Taxonomy" id="44742"/>
    <lineage>
        <taxon>Bacteria</taxon>
        <taxon>Pseudomonadati</taxon>
        <taxon>Thermodesulfobacteriota</taxon>
        <taxon>Desulfovibrionia</taxon>
        <taxon>Desulfovibrionales</taxon>
        <taxon>Desulfovibrionaceae</taxon>
        <taxon>Desulfovibrio</taxon>
    </lineage>
</organism>
<evidence type="ECO:0000256" key="1">
    <source>
        <dbReference type="ARBA" id="ARBA00002607"/>
    </source>
</evidence>
<dbReference type="PANTHER" id="PTHR42879">
    <property type="entry name" value="3-OXOACYL-(ACYL-CARRIER-PROTEIN) REDUCTASE"/>
    <property type="match status" value="1"/>
</dbReference>
<dbReference type="Gene3D" id="3.40.50.720">
    <property type="entry name" value="NAD(P)-binding Rossmann-like Domain"/>
    <property type="match status" value="1"/>
</dbReference>
<dbReference type="EMBL" id="CP014229">
    <property type="protein sequence ID" value="AMD89315.1"/>
    <property type="molecule type" value="Genomic_DNA"/>
</dbReference>
<dbReference type="FunFam" id="3.40.50.720:FF:000115">
    <property type="entry name" value="3-oxoacyl-[acyl-carrier-protein] reductase FabG"/>
    <property type="match status" value="1"/>
</dbReference>
<keyword evidence="8" id="KW-0276">Fatty acid metabolism</keyword>
<comment type="similarity">
    <text evidence="2 8">Belongs to the short-chain dehydrogenases/reductases (SDR) family.</text>
</comment>
<dbReference type="PRINTS" id="PR00080">
    <property type="entry name" value="SDRFAMILY"/>
</dbReference>
<sequence length="256" mass="26675">MSTAQSTPSAAETLPTALVTGGSRGIGRAIAQTLARDGFQVFLTYVSRPEEAEQAVAEITAAGGRARAFALNVGDSAAVADFFAAEIKDKVDLAVLVNNAGITKDGFLVRMKDEDFDKVLAVNLRGAFVCTREAAKIMSKNRKGRIINISSVVGQMGNAGQINYASAKAGLLGLTKSCAKELASRQITVNAVAPGFIETDMTAALNDDVRASYVESIPLKRMGVAQDVAEAAAFLASDKAGYITGQVLAVNGGMYC</sequence>
<evidence type="ECO:0000313" key="11">
    <source>
        <dbReference type="Proteomes" id="UP000069241"/>
    </source>
</evidence>
<dbReference type="NCBIfam" id="NF005559">
    <property type="entry name" value="PRK07231.1"/>
    <property type="match status" value="1"/>
</dbReference>
<evidence type="ECO:0000259" key="9">
    <source>
        <dbReference type="SMART" id="SM00822"/>
    </source>
</evidence>
<name>A0A120KLU1_9BACT</name>
<comment type="function">
    <text evidence="1 8">Catalyzes the NADPH-dependent reduction of beta-ketoacyl-ACP substrates to beta-hydroxyacyl-ACP products, the first reductive step in the elongation cycle of fatty acid biosynthesis.</text>
</comment>
<dbReference type="STRING" id="44742.AXF13_03865"/>
<dbReference type="InterPro" id="IPR036291">
    <property type="entry name" value="NAD(P)-bd_dom_sf"/>
</dbReference>
<dbReference type="NCBIfam" id="NF004199">
    <property type="entry name" value="PRK05653.1-4"/>
    <property type="match status" value="1"/>
</dbReference>
<dbReference type="NCBIfam" id="NF009466">
    <property type="entry name" value="PRK12826.1-2"/>
    <property type="match status" value="1"/>
</dbReference>
<dbReference type="KEGG" id="dfi:AXF13_03865"/>
<comment type="subunit">
    <text evidence="8">Homotetramer.</text>
</comment>
<dbReference type="EC" id="1.1.1.100" evidence="8"/>
<evidence type="ECO:0000313" key="10">
    <source>
        <dbReference type="EMBL" id="AMD89315.1"/>
    </source>
</evidence>
<feature type="binding site" evidence="7">
    <location>
        <begin position="72"/>
        <end position="73"/>
    </location>
    <ligand>
        <name>NADP(+)</name>
        <dbReference type="ChEBI" id="CHEBI:58349"/>
    </ligand>
</feature>
<protein>
    <recommendedName>
        <fullName evidence="8">3-oxoacyl-[acyl-carrier-protein] reductase</fullName>
        <ecNumber evidence="8">1.1.1.100</ecNumber>
    </recommendedName>
</protein>
<keyword evidence="4 8" id="KW-0560">Oxidoreductase</keyword>
<comment type="pathway">
    <text evidence="8">Lipid metabolism; fatty acid biosynthesis.</text>
</comment>
<keyword evidence="3 7" id="KW-0521">NADP</keyword>
<feature type="active site" description="Proton acceptor" evidence="6">
    <location>
        <position position="164"/>
    </location>
</feature>
<dbReference type="InterPro" id="IPR002347">
    <property type="entry name" value="SDR_fam"/>
</dbReference>
<keyword evidence="8" id="KW-0444">Lipid biosynthesis</keyword>
<dbReference type="SMART" id="SM00822">
    <property type="entry name" value="PKS_KR"/>
    <property type="match status" value="1"/>
</dbReference>
<feature type="binding site" evidence="7">
    <location>
        <position position="197"/>
    </location>
    <ligand>
        <name>NADP(+)</name>
        <dbReference type="ChEBI" id="CHEBI:58349"/>
    </ligand>
</feature>
<dbReference type="CDD" id="cd05333">
    <property type="entry name" value="BKR_SDR_c"/>
    <property type="match status" value="1"/>
</dbReference>
<dbReference type="UniPathway" id="UPA00094"/>